<dbReference type="AlphaFoldDB" id="A0AAE0LZS4"/>
<evidence type="ECO:0000256" key="1">
    <source>
        <dbReference type="ARBA" id="ARBA00022737"/>
    </source>
</evidence>
<feature type="domain" description="Nephrocystin 3-like N-terminal" evidence="3">
    <location>
        <begin position="12"/>
        <end position="86"/>
    </location>
</feature>
<dbReference type="InterPro" id="IPR056884">
    <property type="entry name" value="NPHP3-like_N"/>
</dbReference>
<keyword evidence="5" id="KW-1185">Reference proteome</keyword>
<feature type="signal peptide" evidence="2">
    <location>
        <begin position="1"/>
        <end position="22"/>
    </location>
</feature>
<protein>
    <recommendedName>
        <fullName evidence="3">Nephrocystin 3-like N-terminal domain-containing protein</fullName>
    </recommendedName>
</protein>
<keyword evidence="2" id="KW-0732">Signal</keyword>
<sequence length="99" mass="10774">MTKERTCFGALVLWCFGGPGTGKTVLASVIIDHLLDTGCPVTFVYFDYQNQTSQAALTMLSSVLRQIVSTLDKIPECVKNICGTQDGEKGRLILKRSSS</sequence>
<dbReference type="Proteomes" id="UP001283341">
    <property type="component" value="Unassembled WGS sequence"/>
</dbReference>
<evidence type="ECO:0000313" key="4">
    <source>
        <dbReference type="EMBL" id="KAK3313610.1"/>
    </source>
</evidence>
<dbReference type="InterPro" id="IPR027417">
    <property type="entry name" value="P-loop_NTPase"/>
</dbReference>
<name>A0AAE0LZS4_9PEZI</name>
<dbReference type="SUPFAM" id="SSF52540">
    <property type="entry name" value="P-loop containing nucleoside triphosphate hydrolases"/>
    <property type="match status" value="1"/>
</dbReference>
<feature type="chain" id="PRO_5042165259" description="Nephrocystin 3-like N-terminal domain-containing protein" evidence="2">
    <location>
        <begin position="23"/>
        <end position="99"/>
    </location>
</feature>
<proteinExistence type="predicted"/>
<dbReference type="EMBL" id="JAUEDM010000007">
    <property type="protein sequence ID" value="KAK3313610.1"/>
    <property type="molecule type" value="Genomic_DNA"/>
</dbReference>
<gene>
    <name evidence="4" type="ORF">B0H66DRAFT_606865</name>
</gene>
<dbReference type="PANTHER" id="PTHR10039">
    <property type="entry name" value="AMELOGENIN"/>
    <property type="match status" value="1"/>
</dbReference>
<dbReference type="PANTHER" id="PTHR10039:SF15">
    <property type="entry name" value="NACHT DOMAIN-CONTAINING PROTEIN"/>
    <property type="match status" value="1"/>
</dbReference>
<evidence type="ECO:0000256" key="2">
    <source>
        <dbReference type="SAM" id="SignalP"/>
    </source>
</evidence>
<comment type="caution">
    <text evidence="4">The sequence shown here is derived from an EMBL/GenBank/DDBJ whole genome shotgun (WGS) entry which is preliminary data.</text>
</comment>
<accession>A0AAE0LZS4</accession>
<evidence type="ECO:0000313" key="5">
    <source>
        <dbReference type="Proteomes" id="UP001283341"/>
    </source>
</evidence>
<organism evidence="4 5">
    <name type="scientific">Apodospora peruviana</name>
    <dbReference type="NCBI Taxonomy" id="516989"/>
    <lineage>
        <taxon>Eukaryota</taxon>
        <taxon>Fungi</taxon>
        <taxon>Dikarya</taxon>
        <taxon>Ascomycota</taxon>
        <taxon>Pezizomycotina</taxon>
        <taxon>Sordariomycetes</taxon>
        <taxon>Sordariomycetidae</taxon>
        <taxon>Sordariales</taxon>
        <taxon>Lasiosphaeriaceae</taxon>
        <taxon>Apodospora</taxon>
    </lineage>
</organism>
<reference evidence="4" key="2">
    <citation type="submission" date="2023-06" db="EMBL/GenBank/DDBJ databases">
        <authorList>
            <consortium name="Lawrence Berkeley National Laboratory"/>
            <person name="Haridas S."/>
            <person name="Hensen N."/>
            <person name="Bonometti L."/>
            <person name="Westerberg I."/>
            <person name="Brannstrom I.O."/>
            <person name="Guillou S."/>
            <person name="Cros-Aarteil S."/>
            <person name="Calhoun S."/>
            <person name="Kuo A."/>
            <person name="Mondo S."/>
            <person name="Pangilinan J."/>
            <person name="Riley R."/>
            <person name="Labutti K."/>
            <person name="Andreopoulos B."/>
            <person name="Lipzen A."/>
            <person name="Chen C."/>
            <person name="Yanf M."/>
            <person name="Daum C."/>
            <person name="Ng V."/>
            <person name="Clum A."/>
            <person name="Steindorff A."/>
            <person name="Ohm R."/>
            <person name="Martin F."/>
            <person name="Silar P."/>
            <person name="Natvig D."/>
            <person name="Lalanne C."/>
            <person name="Gautier V."/>
            <person name="Ament-Velasquez S.L."/>
            <person name="Kruys A."/>
            <person name="Hutchinson M.I."/>
            <person name="Powell A.J."/>
            <person name="Barry K."/>
            <person name="Miller A.N."/>
            <person name="Grigoriev I.V."/>
            <person name="Debuchy R."/>
            <person name="Gladieux P."/>
            <person name="Thoren M.H."/>
            <person name="Johannesson H."/>
        </authorList>
    </citation>
    <scope>NUCLEOTIDE SEQUENCE</scope>
    <source>
        <strain evidence="4">CBS 118394</strain>
    </source>
</reference>
<dbReference type="Pfam" id="PF24883">
    <property type="entry name" value="NPHP3_N"/>
    <property type="match status" value="1"/>
</dbReference>
<evidence type="ECO:0000259" key="3">
    <source>
        <dbReference type="Pfam" id="PF24883"/>
    </source>
</evidence>
<reference evidence="4" key="1">
    <citation type="journal article" date="2023" name="Mol. Phylogenet. Evol.">
        <title>Genome-scale phylogeny and comparative genomics of the fungal order Sordariales.</title>
        <authorList>
            <person name="Hensen N."/>
            <person name="Bonometti L."/>
            <person name="Westerberg I."/>
            <person name="Brannstrom I.O."/>
            <person name="Guillou S."/>
            <person name="Cros-Aarteil S."/>
            <person name="Calhoun S."/>
            <person name="Haridas S."/>
            <person name="Kuo A."/>
            <person name="Mondo S."/>
            <person name="Pangilinan J."/>
            <person name="Riley R."/>
            <person name="LaButti K."/>
            <person name="Andreopoulos B."/>
            <person name="Lipzen A."/>
            <person name="Chen C."/>
            <person name="Yan M."/>
            <person name="Daum C."/>
            <person name="Ng V."/>
            <person name="Clum A."/>
            <person name="Steindorff A."/>
            <person name="Ohm R.A."/>
            <person name="Martin F."/>
            <person name="Silar P."/>
            <person name="Natvig D.O."/>
            <person name="Lalanne C."/>
            <person name="Gautier V."/>
            <person name="Ament-Velasquez S.L."/>
            <person name="Kruys A."/>
            <person name="Hutchinson M.I."/>
            <person name="Powell A.J."/>
            <person name="Barry K."/>
            <person name="Miller A.N."/>
            <person name="Grigoriev I.V."/>
            <person name="Debuchy R."/>
            <person name="Gladieux P."/>
            <person name="Hiltunen Thoren M."/>
            <person name="Johannesson H."/>
        </authorList>
    </citation>
    <scope>NUCLEOTIDE SEQUENCE</scope>
    <source>
        <strain evidence="4">CBS 118394</strain>
    </source>
</reference>
<keyword evidence="1" id="KW-0677">Repeat</keyword>
<dbReference type="Gene3D" id="3.40.50.300">
    <property type="entry name" value="P-loop containing nucleotide triphosphate hydrolases"/>
    <property type="match status" value="1"/>
</dbReference>